<organism evidence="1 2">
    <name type="scientific">Araneus ventricosus</name>
    <name type="common">Orbweaver spider</name>
    <name type="synonym">Epeira ventricosa</name>
    <dbReference type="NCBI Taxonomy" id="182803"/>
    <lineage>
        <taxon>Eukaryota</taxon>
        <taxon>Metazoa</taxon>
        <taxon>Ecdysozoa</taxon>
        <taxon>Arthropoda</taxon>
        <taxon>Chelicerata</taxon>
        <taxon>Arachnida</taxon>
        <taxon>Araneae</taxon>
        <taxon>Araneomorphae</taxon>
        <taxon>Entelegynae</taxon>
        <taxon>Araneoidea</taxon>
        <taxon>Araneidae</taxon>
        <taxon>Araneus</taxon>
    </lineage>
</organism>
<name>A0A4Y2Q0U4_ARAVE</name>
<proteinExistence type="predicted"/>
<comment type="caution">
    <text evidence="1">The sequence shown here is derived from an EMBL/GenBank/DDBJ whole genome shotgun (WGS) entry which is preliminary data.</text>
</comment>
<dbReference type="Proteomes" id="UP000499080">
    <property type="component" value="Unassembled WGS sequence"/>
</dbReference>
<evidence type="ECO:0000313" key="1">
    <source>
        <dbReference type="EMBL" id="GBN56157.1"/>
    </source>
</evidence>
<dbReference type="AlphaFoldDB" id="A0A4Y2Q0U4"/>
<evidence type="ECO:0000313" key="2">
    <source>
        <dbReference type="Proteomes" id="UP000499080"/>
    </source>
</evidence>
<sequence>MTHGSIAWCLNSTGLMKTKLSSIPRRSLISMSGAYHTTPAAALQRIFGLPPLRLQVQYEAKKTTFYRLQLPIPPNISNIQPPDLERKATGWSIILLYVAIHSSFARGGESTNLNVFTDGSKHDN</sequence>
<protein>
    <submittedName>
        <fullName evidence="1">Uncharacterized protein</fullName>
    </submittedName>
</protein>
<dbReference type="OrthoDB" id="6783301at2759"/>
<keyword evidence="2" id="KW-1185">Reference proteome</keyword>
<gene>
    <name evidence="1" type="ORF">AVEN_215307_1</name>
</gene>
<accession>A0A4Y2Q0U4</accession>
<dbReference type="EMBL" id="BGPR01012457">
    <property type="protein sequence ID" value="GBN56157.1"/>
    <property type="molecule type" value="Genomic_DNA"/>
</dbReference>
<reference evidence="1 2" key="1">
    <citation type="journal article" date="2019" name="Sci. Rep.">
        <title>Orb-weaving spider Araneus ventricosus genome elucidates the spidroin gene catalogue.</title>
        <authorList>
            <person name="Kono N."/>
            <person name="Nakamura H."/>
            <person name="Ohtoshi R."/>
            <person name="Moran D.A.P."/>
            <person name="Shinohara A."/>
            <person name="Yoshida Y."/>
            <person name="Fujiwara M."/>
            <person name="Mori M."/>
            <person name="Tomita M."/>
            <person name="Arakawa K."/>
        </authorList>
    </citation>
    <scope>NUCLEOTIDE SEQUENCE [LARGE SCALE GENOMIC DNA]</scope>
</reference>